<dbReference type="InterPro" id="IPR041078">
    <property type="entry name" value="Plavaka"/>
</dbReference>
<comment type="caution">
    <text evidence="2">The sequence shown here is derived from an EMBL/GenBank/DDBJ whole genome shotgun (WGS) entry which is preliminary data.</text>
</comment>
<dbReference type="EMBL" id="JANVFS010000002">
    <property type="protein sequence ID" value="KAJ4495062.1"/>
    <property type="molecule type" value="Genomic_DNA"/>
</dbReference>
<proteinExistence type="predicted"/>
<accession>A0A9W9B0J4</accession>
<feature type="region of interest" description="Disordered" evidence="1">
    <location>
        <begin position="77"/>
        <end position="109"/>
    </location>
</feature>
<evidence type="ECO:0000256" key="1">
    <source>
        <dbReference type="SAM" id="MobiDB-lite"/>
    </source>
</evidence>
<dbReference type="Proteomes" id="UP001150238">
    <property type="component" value="Unassembled WGS sequence"/>
</dbReference>
<dbReference type="Pfam" id="PF18759">
    <property type="entry name" value="Plavaka"/>
    <property type="match status" value="1"/>
</dbReference>
<feature type="compositionally biased region" description="Basic and acidic residues" evidence="1">
    <location>
        <begin position="77"/>
        <end position="86"/>
    </location>
</feature>
<dbReference type="AlphaFoldDB" id="A0A9W9B0J4"/>
<sequence length="935" mass="107846">MAHKYCCPHCNATFPTLQGQRSHISQARNCTDKEEAAILATIQSLPMDTLPTVSENDAPGHESDGLVKNTNLYADLEEGHQSEDTRRKTKHAYVEEVEDDPRTDRVSTSDPQLRYIQDYPRQAGTPLRTCELPFETLRKAQLKEGLEPWSPFQNKEEWELARWLMESGASQGKIDQFLKLTKVREDMKPPFKNTRTFLQFIDFLPRGPGFTCTPMKITGNIKDTNGDFRTEILELWHRNPLECVAEILANPLFTNHQVFEPERVFRQQKDGVPSNREYNEMWTGNWWWDTQDMLPDGATIAPIIIASDETRLSAFCGDKKAWPVYLTIGLAPTEMACADGYLRNVHALLAAYVGDYPEQCRVACCRENSCPRCTVAPTERGEPGPLNSTYRDPVMVVEAISRHSKGWKPPEFEDQNLRPMNPFWKDLPLCNIFECITPDLLHQLHKGVFSDHVASWARKSIENGQEEIDVRYQAMPTHPTLRHFKQGISKVTQWTGGEYRSMAKVFLGTLAGAAEPGVIRAVRALEDFMYYAHFETHCDESLAAMHLAWQTFHAEKSVFVDLKIRKFFNINKVHNIKHYVESICSRGTNDNFNTEMSERLHIDLAKAGYRASNRRNFMVQMTIWLARQEAVHRFTAYLKWAVCNYNPQGLEDNDEEEDDDDELDEPVGRLTEDSLLGADREYNVAKTPPMQVTIDSVEKDFHADWFLWYLNDYLYRNSLIDDPNNSDLTPDTLIPIYKQARIHLPPLPEAISEKSVDIIQATKALPSEITARGFKAAQPAKTSTVLVRTDKSDPRRGPLHGLQAARVLLIFQLPSLIHTWSEPLAFLHLFKPFNRLPVPDFNMFQTSYAHRQHAKHGTILPLSQIVQTCHLTPHFGRKMNRAWDSANVLDSAEKFYLNPYLRHRDFYLLRHQFFLYEKAKDHQEHEMRRKRLRMI</sequence>
<organism evidence="2 3">
    <name type="scientific">Lentinula lateritia</name>
    <dbReference type="NCBI Taxonomy" id="40482"/>
    <lineage>
        <taxon>Eukaryota</taxon>
        <taxon>Fungi</taxon>
        <taxon>Dikarya</taxon>
        <taxon>Basidiomycota</taxon>
        <taxon>Agaricomycotina</taxon>
        <taxon>Agaricomycetes</taxon>
        <taxon>Agaricomycetidae</taxon>
        <taxon>Agaricales</taxon>
        <taxon>Marasmiineae</taxon>
        <taxon>Omphalotaceae</taxon>
        <taxon>Lentinula</taxon>
    </lineage>
</organism>
<evidence type="ECO:0008006" key="4">
    <source>
        <dbReference type="Google" id="ProtNLM"/>
    </source>
</evidence>
<protein>
    <recommendedName>
        <fullName evidence="4">C2H2-type domain-containing protein</fullName>
    </recommendedName>
</protein>
<gene>
    <name evidence="2" type="ORF">C8J55DRAFT_416042</name>
</gene>
<name>A0A9W9B0J4_9AGAR</name>
<evidence type="ECO:0000313" key="2">
    <source>
        <dbReference type="EMBL" id="KAJ4495062.1"/>
    </source>
</evidence>
<reference evidence="2" key="1">
    <citation type="submission" date="2022-08" db="EMBL/GenBank/DDBJ databases">
        <authorList>
            <consortium name="DOE Joint Genome Institute"/>
            <person name="Min B."/>
            <person name="Riley R."/>
            <person name="Sierra-Patev S."/>
            <person name="Naranjo-Ortiz M."/>
            <person name="Looney B."/>
            <person name="Konkel Z."/>
            <person name="Slot J.C."/>
            <person name="Sakamoto Y."/>
            <person name="Steenwyk J.L."/>
            <person name="Rokas A."/>
            <person name="Carro J."/>
            <person name="Camarero S."/>
            <person name="Ferreira P."/>
            <person name="Molpeceres G."/>
            <person name="Ruiz-Duenas F.J."/>
            <person name="Serrano A."/>
            <person name="Henrissat B."/>
            <person name="Drula E."/>
            <person name="Hughes K.W."/>
            <person name="Mata J.L."/>
            <person name="Ishikawa N.K."/>
            <person name="Vargas-Isla R."/>
            <person name="Ushijima S."/>
            <person name="Smith C.A."/>
            <person name="Ahrendt S."/>
            <person name="Andreopoulos W."/>
            <person name="He G."/>
            <person name="Labutti K."/>
            <person name="Lipzen A."/>
            <person name="Ng V."/>
            <person name="Sandor L."/>
            <person name="Barry K."/>
            <person name="Martinez A.T."/>
            <person name="Xiao Y."/>
            <person name="Gibbons J.G."/>
            <person name="Terashima K."/>
            <person name="Hibbett D.S."/>
            <person name="Grigoriev I.V."/>
        </authorList>
    </citation>
    <scope>NUCLEOTIDE SEQUENCE</scope>
    <source>
        <strain evidence="2">Sp2 HRB7682 ss15</strain>
    </source>
</reference>
<evidence type="ECO:0000313" key="3">
    <source>
        <dbReference type="Proteomes" id="UP001150238"/>
    </source>
</evidence>
<reference evidence="2" key="2">
    <citation type="journal article" date="2023" name="Proc. Natl. Acad. Sci. U.S.A.">
        <title>A global phylogenomic analysis of the shiitake genus Lentinula.</title>
        <authorList>
            <person name="Sierra-Patev S."/>
            <person name="Min B."/>
            <person name="Naranjo-Ortiz M."/>
            <person name="Looney B."/>
            <person name="Konkel Z."/>
            <person name="Slot J.C."/>
            <person name="Sakamoto Y."/>
            <person name="Steenwyk J.L."/>
            <person name="Rokas A."/>
            <person name="Carro J."/>
            <person name="Camarero S."/>
            <person name="Ferreira P."/>
            <person name="Molpeceres G."/>
            <person name="Ruiz-Duenas F.J."/>
            <person name="Serrano A."/>
            <person name="Henrissat B."/>
            <person name="Drula E."/>
            <person name="Hughes K.W."/>
            <person name="Mata J.L."/>
            <person name="Ishikawa N.K."/>
            <person name="Vargas-Isla R."/>
            <person name="Ushijima S."/>
            <person name="Smith C.A."/>
            <person name="Donoghue J."/>
            <person name="Ahrendt S."/>
            <person name="Andreopoulos W."/>
            <person name="He G."/>
            <person name="LaButti K."/>
            <person name="Lipzen A."/>
            <person name="Ng V."/>
            <person name="Riley R."/>
            <person name="Sandor L."/>
            <person name="Barry K."/>
            <person name="Martinez A.T."/>
            <person name="Xiao Y."/>
            <person name="Gibbons J.G."/>
            <person name="Terashima K."/>
            <person name="Grigoriev I.V."/>
            <person name="Hibbett D."/>
        </authorList>
    </citation>
    <scope>NUCLEOTIDE SEQUENCE</scope>
    <source>
        <strain evidence="2">Sp2 HRB7682 ss15</strain>
    </source>
</reference>